<dbReference type="Proteomes" id="UP000255469">
    <property type="component" value="Unassembled WGS sequence"/>
</dbReference>
<proteinExistence type="inferred from homology"/>
<accession>A0A379E1D6</accession>
<keyword evidence="4" id="KW-0326">Glycosidase</keyword>
<evidence type="ECO:0000256" key="2">
    <source>
        <dbReference type="SAM" id="SignalP"/>
    </source>
</evidence>
<evidence type="ECO:0000256" key="1">
    <source>
        <dbReference type="ARBA" id="ARBA00008061"/>
    </source>
</evidence>
<dbReference type="EC" id="3.2.1.1" evidence="4"/>
<dbReference type="GO" id="GO:0004556">
    <property type="term" value="F:alpha-amylase activity"/>
    <property type="evidence" value="ECO:0007669"/>
    <property type="project" value="UniProtKB-EC"/>
</dbReference>
<dbReference type="AlphaFoldDB" id="A0A379E1D6"/>
<dbReference type="Pfam" id="PF00128">
    <property type="entry name" value="Alpha-amylase"/>
    <property type="match status" value="1"/>
</dbReference>
<keyword evidence="4" id="KW-0378">Hydrolase</keyword>
<protein>
    <submittedName>
        <fullName evidence="4">Trehalose synthase/amylase TreS</fullName>
        <ecNumber evidence="4">3.2.1.1</ecNumber>
    </submittedName>
</protein>
<dbReference type="SUPFAM" id="SSF51445">
    <property type="entry name" value="(Trans)glycosidases"/>
    <property type="match status" value="1"/>
</dbReference>
<dbReference type="PANTHER" id="PTHR10357">
    <property type="entry name" value="ALPHA-AMYLASE FAMILY MEMBER"/>
    <property type="match status" value="1"/>
</dbReference>
<organism evidence="4 5">
    <name type="scientific">Prevotella denticola</name>
    <dbReference type="NCBI Taxonomy" id="28129"/>
    <lineage>
        <taxon>Bacteria</taxon>
        <taxon>Pseudomonadati</taxon>
        <taxon>Bacteroidota</taxon>
        <taxon>Bacteroidia</taxon>
        <taxon>Bacteroidales</taxon>
        <taxon>Prevotellaceae</taxon>
        <taxon>Prevotella</taxon>
    </lineage>
</organism>
<name>A0A379E1D6_9BACT</name>
<dbReference type="Gene3D" id="3.20.20.80">
    <property type="entry name" value="Glycosidases"/>
    <property type="match status" value="1"/>
</dbReference>
<reference evidence="4 5" key="1">
    <citation type="submission" date="2018-06" db="EMBL/GenBank/DDBJ databases">
        <authorList>
            <consortium name="Pathogen Informatics"/>
            <person name="Doyle S."/>
        </authorList>
    </citation>
    <scope>NUCLEOTIDE SEQUENCE [LARGE SCALE GENOMIC DNA]</scope>
    <source>
        <strain evidence="4 5">NCTC13067</strain>
    </source>
</reference>
<keyword evidence="2" id="KW-0732">Signal</keyword>
<comment type="similarity">
    <text evidence="1">Belongs to the glycosyl hydrolase 13 family.</text>
</comment>
<dbReference type="PANTHER" id="PTHR10357:SF179">
    <property type="entry name" value="NEUTRAL AND BASIC AMINO ACID TRANSPORT PROTEIN RBAT"/>
    <property type="match status" value="1"/>
</dbReference>
<dbReference type="InterPro" id="IPR006047">
    <property type="entry name" value="GH13_cat_dom"/>
</dbReference>
<dbReference type="InterPro" id="IPR013780">
    <property type="entry name" value="Glyco_hydro_b"/>
</dbReference>
<dbReference type="RefSeq" id="WP_025067866.1">
    <property type="nucleotide sequence ID" value="NZ_CAUVPN010000018.1"/>
</dbReference>
<dbReference type="Gene3D" id="2.60.40.1180">
    <property type="entry name" value="Golgi alpha-mannosidase II"/>
    <property type="match status" value="1"/>
</dbReference>
<dbReference type="CDD" id="cd11348">
    <property type="entry name" value="AmyAc_2"/>
    <property type="match status" value="1"/>
</dbReference>
<dbReference type="SUPFAM" id="SSF51011">
    <property type="entry name" value="Glycosyl hydrolase domain"/>
    <property type="match status" value="1"/>
</dbReference>
<evidence type="ECO:0000313" key="4">
    <source>
        <dbReference type="EMBL" id="SUB86465.1"/>
    </source>
</evidence>
<dbReference type="GO" id="GO:0009313">
    <property type="term" value="P:oligosaccharide catabolic process"/>
    <property type="evidence" value="ECO:0007669"/>
    <property type="project" value="TreeGrafter"/>
</dbReference>
<gene>
    <name evidence="4" type="primary">treS_1</name>
    <name evidence="4" type="ORF">NCTC13067_00102</name>
</gene>
<feature type="signal peptide" evidence="2">
    <location>
        <begin position="1"/>
        <end position="22"/>
    </location>
</feature>
<evidence type="ECO:0000313" key="5">
    <source>
        <dbReference type="Proteomes" id="UP000255469"/>
    </source>
</evidence>
<dbReference type="InterPro" id="IPR045857">
    <property type="entry name" value="O16G_dom_2"/>
</dbReference>
<dbReference type="SMART" id="SM00642">
    <property type="entry name" value="Aamy"/>
    <property type="match status" value="1"/>
</dbReference>
<sequence length="581" mass="65387">MKKKIITAAAALAMAVPMTAQIGTNPQWLDNAVFYQIYPSSYMDTDGNGIGDLPGITSRLDYIKSLGVDALWLNPVFESGWFDGGYDVIDFYKIDPRFGTNTDMVTLVNEAHKRGIKVCLDLVAGHTSVKSPWFQECANGDRNGRYSDYYIWTDTISQKDKEEIEARHRDANPEGSTRGRYVEMDAKRGKYYEKNFFECQPALNYGFAHPDPSHPWEQPVTAPGPQAVRREMKNIMAFWFDKGIDGFRVDMASSLVKNDPGKKEVSKLWNEMRAWKDRHYPQCVLISEWSDPAVAIPAGFNIDFMIHFGIKGYPSLFFDRNTPNGRPWEGQDISKEYKFCYFDKAGKGEVKEFVDNFTAAFNRTKQLGYIAIPTANHDFQRPNIGTRNTMNQLKVAMTFFLTMPGVPFIYYGDEIGMKYQMNLPTKEGSNERAGTRTPMQWAAGPTAGFSTCEPAQLYFPVDTEDGKLTVEAQEKDPNSLLNFTRELVRLRHAHSALHGNGEWELVSKESQPYPMVYKRTAGGETVVVAINPSARKVSARIPHLGKARPLSMTGEATYKTGGKGDVINLKAISAAVFKIIE</sequence>
<feature type="domain" description="Glycosyl hydrolase family 13 catalytic" evidence="3">
    <location>
        <begin position="36"/>
        <end position="491"/>
    </location>
</feature>
<feature type="chain" id="PRO_5016598211" evidence="2">
    <location>
        <begin position="23"/>
        <end position="581"/>
    </location>
</feature>
<dbReference type="InterPro" id="IPR017853">
    <property type="entry name" value="GH"/>
</dbReference>
<dbReference type="EMBL" id="UGTM01000001">
    <property type="protein sequence ID" value="SUB86465.1"/>
    <property type="molecule type" value="Genomic_DNA"/>
</dbReference>
<dbReference type="Gene3D" id="3.90.400.10">
    <property type="entry name" value="Oligo-1,6-glucosidase, Domain 2"/>
    <property type="match status" value="1"/>
</dbReference>
<evidence type="ECO:0000259" key="3">
    <source>
        <dbReference type="SMART" id="SM00642"/>
    </source>
</evidence>